<dbReference type="FunFam" id="3.30.479.30:FF:000004">
    <property type="entry name" value="Putative membrane protease family, stomatin"/>
    <property type="match status" value="1"/>
</dbReference>
<dbReference type="RefSeq" id="WP_229773873.1">
    <property type="nucleotide sequence ID" value="NZ_BMPG01000001.1"/>
</dbReference>
<reference evidence="8" key="2">
    <citation type="submission" date="2020-09" db="EMBL/GenBank/DDBJ databases">
        <authorList>
            <person name="Sun Q."/>
            <person name="Ohkuma M."/>
        </authorList>
    </citation>
    <scope>NUCLEOTIDE SEQUENCE</scope>
    <source>
        <strain evidence="8">JCM 19596</strain>
    </source>
</reference>
<evidence type="ECO:0000313" key="8">
    <source>
        <dbReference type="EMBL" id="GGL46929.1"/>
    </source>
</evidence>
<dbReference type="Pfam" id="PF01145">
    <property type="entry name" value="Band_7"/>
    <property type="match status" value="1"/>
</dbReference>
<dbReference type="Gene3D" id="3.30.479.30">
    <property type="entry name" value="Band 7 domain"/>
    <property type="match status" value="1"/>
</dbReference>
<dbReference type="PRINTS" id="PR00721">
    <property type="entry name" value="STOMATIN"/>
</dbReference>
<dbReference type="SUPFAM" id="SSF117892">
    <property type="entry name" value="Band 7/SPFH domain"/>
    <property type="match status" value="1"/>
</dbReference>
<feature type="transmembrane region" description="Helical" evidence="6">
    <location>
        <begin position="66"/>
        <end position="85"/>
    </location>
</feature>
<dbReference type="AlphaFoldDB" id="A0A830F1U2"/>
<name>A0A830F1U2_9EURY</name>
<dbReference type="PANTHER" id="PTHR43327">
    <property type="entry name" value="STOMATIN-LIKE PROTEIN 2, MITOCHONDRIAL"/>
    <property type="match status" value="1"/>
</dbReference>
<organism evidence="8 9">
    <name type="scientific">Halocalculus aciditolerans</name>
    <dbReference type="NCBI Taxonomy" id="1383812"/>
    <lineage>
        <taxon>Archaea</taxon>
        <taxon>Methanobacteriati</taxon>
        <taxon>Methanobacteriota</taxon>
        <taxon>Stenosarchaea group</taxon>
        <taxon>Halobacteria</taxon>
        <taxon>Halobacteriales</taxon>
        <taxon>Halobacteriaceae</taxon>
        <taxon>Halocalculus</taxon>
    </lineage>
</organism>
<gene>
    <name evidence="8" type="ORF">GCM10009039_01520</name>
</gene>
<dbReference type="SMART" id="SM00244">
    <property type="entry name" value="PHB"/>
    <property type="match status" value="1"/>
</dbReference>
<evidence type="ECO:0000256" key="6">
    <source>
        <dbReference type="SAM" id="Phobius"/>
    </source>
</evidence>
<evidence type="ECO:0000313" key="9">
    <source>
        <dbReference type="Proteomes" id="UP000607197"/>
    </source>
</evidence>
<evidence type="ECO:0000259" key="7">
    <source>
        <dbReference type="SMART" id="SM00244"/>
    </source>
</evidence>
<keyword evidence="9" id="KW-1185">Reference proteome</keyword>
<evidence type="ECO:0000256" key="1">
    <source>
        <dbReference type="ARBA" id="ARBA00004167"/>
    </source>
</evidence>
<keyword evidence="4 6" id="KW-1133">Transmembrane helix</keyword>
<feature type="transmembrane region" description="Helical" evidence="6">
    <location>
        <begin position="39"/>
        <end position="60"/>
    </location>
</feature>
<keyword evidence="3 6" id="KW-0812">Transmembrane</keyword>
<comment type="similarity">
    <text evidence="2">Belongs to the band 7/mec-2 family.</text>
</comment>
<proteinExistence type="inferred from homology"/>
<keyword evidence="5 6" id="KW-0472">Membrane</keyword>
<accession>A0A830F1U2</accession>
<comment type="caution">
    <text evidence="8">The sequence shown here is derived from an EMBL/GenBank/DDBJ whole genome shotgun (WGS) entry which is preliminary data.</text>
</comment>
<dbReference type="PANTHER" id="PTHR43327:SF10">
    <property type="entry name" value="STOMATIN-LIKE PROTEIN 2, MITOCHONDRIAL"/>
    <property type="match status" value="1"/>
</dbReference>
<dbReference type="GO" id="GO:0005886">
    <property type="term" value="C:plasma membrane"/>
    <property type="evidence" value="ECO:0007669"/>
    <property type="project" value="UniProtKB-ARBA"/>
</dbReference>
<evidence type="ECO:0000256" key="3">
    <source>
        <dbReference type="ARBA" id="ARBA00022692"/>
    </source>
</evidence>
<dbReference type="InterPro" id="IPR018080">
    <property type="entry name" value="Band_7/stomatin-like_CS"/>
</dbReference>
<protein>
    <submittedName>
        <fullName evidence="8">Phosphoesterase</fullName>
    </submittedName>
</protein>
<sequence>MSSRGGESIFYRLGRLAGELGDDADSTPTMQREDRENSAIGPGTVIAGLLFVVGLGVSFASVSTAIALFALAGAVFVVSHSVVIVQAYERQTYTVLGAFVGVLEPGINFVPPFVSGTQRFDMRTTMLDVPKQEAITEDNSPVTANAVVYLHVMDAKKAFLEVEDYERAVGLLAQTALRAVIGDMTLDETLSRRDEINRRIREELDEPTDPWGVRVEAVEVQEVMPSDTVKHAMEQQSSAERRRRAMILEAQGERQSMVERAMGDKTSNVTAAEGAKQATVLEAQGAAVARVLRARAAESMGERAIIERGMETLERIGQGAATTYVIPQELTTLLGRYGEHISGGGGGGSPLEGKALEAAAREFIGMDDIGDLVEEVDPEDVAGVDPDDAAVEIEID</sequence>
<evidence type="ECO:0000256" key="4">
    <source>
        <dbReference type="ARBA" id="ARBA00022989"/>
    </source>
</evidence>
<evidence type="ECO:0000256" key="2">
    <source>
        <dbReference type="ARBA" id="ARBA00008164"/>
    </source>
</evidence>
<feature type="domain" description="Band 7" evidence="7">
    <location>
        <begin position="80"/>
        <end position="237"/>
    </location>
</feature>
<comment type="subcellular location">
    <subcellularLocation>
        <location evidence="1">Membrane</location>
        <topology evidence="1">Single-pass membrane protein</topology>
    </subcellularLocation>
</comment>
<dbReference type="InterPro" id="IPR001107">
    <property type="entry name" value="Band_7"/>
</dbReference>
<dbReference type="Proteomes" id="UP000607197">
    <property type="component" value="Unassembled WGS sequence"/>
</dbReference>
<evidence type="ECO:0000256" key="5">
    <source>
        <dbReference type="ARBA" id="ARBA00023136"/>
    </source>
</evidence>
<dbReference type="PROSITE" id="PS01270">
    <property type="entry name" value="BAND_7"/>
    <property type="match status" value="1"/>
</dbReference>
<dbReference type="InterPro" id="IPR001972">
    <property type="entry name" value="Stomatin_HflK_fam"/>
</dbReference>
<dbReference type="EMBL" id="BMPG01000001">
    <property type="protein sequence ID" value="GGL46929.1"/>
    <property type="molecule type" value="Genomic_DNA"/>
</dbReference>
<dbReference type="GO" id="GO:0098552">
    <property type="term" value="C:side of membrane"/>
    <property type="evidence" value="ECO:0007669"/>
    <property type="project" value="UniProtKB-ARBA"/>
</dbReference>
<dbReference type="InterPro" id="IPR036013">
    <property type="entry name" value="Band_7/SPFH_dom_sf"/>
</dbReference>
<dbReference type="InterPro" id="IPR050710">
    <property type="entry name" value="Band7/mec-2_domain"/>
</dbReference>
<reference evidence="8" key="1">
    <citation type="journal article" date="2014" name="Int. J. Syst. Evol. Microbiol.">
        <title>Complete genome sequence of Corynebacterium casei LMG S-19264T (=DSM 44701T), isolated from a smear-ripened cheese.</title>
        <authorList>
            <consortium name="US DOE Joint Genome Institute (JGI-PGF)"/>
            <person name="Walter F."/>
            <person name="Albersmeier A."/>
            <person name="Kalinowski J."/>
            <person name="Ruckert C."/>
        </authorList>
    </citation>
    <scope>NUCLEOTIDE SEQUENCE</scope>
    <source>
        <strain evidence="8">JCM 19596</strain>
    </source>
</reference>